<proteinExistence type="inferred from homology"/>
<dbReference type="InterPro" id="IPR036291">
    <property type="entry name" value="NAD(P)-bd_dom_sf"/>
</dbReference>
<dbReference type="SUPFAM" id="SSF51735">
    <property type="entry name" value="NAD(P)-binding Rossmann-fold domains"/>
    <property type="match status" value="1"/>
</dbReference>
<keyword evidence="5" id="KW-1185">Reference proteome</keyword>
<organism evidence="4 5">
    <name type="scientific">Exophiala bonariae</name>
    <dbReference type="NCBI Taxonomy" id="1690606"/>
    <lineage>
        <taxon>Eukaryota</taxon>
        <taxon>Fungi</taxon>
        <taxon>Dikarya</taxon>
        <taxon>Ascomycota</taxon>
        <taxon>Pezizomycotina</taxon>
        <taxon>Eurotiomycetes</taxon>
        <taxon>Chaetothyriomycetidae</taxon>
        <taxon>Chaetothyriales</taxon>
        <taxon>Herpotrichiellaceae</taxon>
        <taxon>Exophiala</taxon>
    </lineage>
</organism>
<dbReference type="AlphaFoldDB" id="A0AAV9MSL7"/>
<dbReference type="PANTHER" id="PTHR10366">
    <property type="entry name" value="NAD DEPENDENT EPIMERASE/DEHYDRATASE"/>
    <property type="match status" value="1"/>
</dbReference>
<evidence type="ECO:0000256" key="1">
    <source>
        <dbReference type="ARBA" id="ARBA00023002"/>
    </source>
</evidence>
<dbReference type="GeneID" id="89978769"/>
<dbReference type="InterPro" id="IPR050425">
    <property type="entry name" value="NAD(P)_dehydrat-like"/>
</dbReference>
<comment type="similarity">
    <text evidence="2">Belongs to the NAD(P)-dependent epimerase/dehydratase family. Dihydroflavonol-4-reductase subfamily.</text>
</comment>
<dbReference type="EMBL" id="JAVRRD010000046">
    <property type="protein sequence ID" value="KAK5044599.1"/>
    <property type="molecule type" value="Genomic_DNA"/>
</dbReference>
<name>A0AAV9MSL7_9EURO</name>
<feature type="domain" description="NAD-dependent epimerase/dehydratase" evidence="3">
    <location>
        <begin position="5"/>
        <end position="274"/>
    </location>
</feature>
<keyword evidence="1" id="KW-0560">Oxidoreductase</keyword>
<dbReference type="GO" id="GO:0016616">
    <property type="term" value="F:oxidoreductase activity, acting on the CH-OH group of donors, NAD or NADP as acceptor"/>
    <property type="evidence" value="ECO:0007669"/>
    <property type="project" value="TreeGrafter"/>
</dbReference>
<gene>
    <name evidence="4" type="ORF">LTR84_010613</name>
</gene>
<accession>A0AAV9MSL7</accession>
<dbReference type="Pfam" id="PF01370">
    <property type="entry name" value="Epimerase"/>
    <property type="match status" value="1"/>
</dbReference>
<evidence type="ECO:0000259" key="3">
    <source>
        <dbReference type="Pfam" id="PF01370"/>
    </source>
</evidence>
<reference evidence="4 5" key="1">
    <citation type="submission" date="2023-08" db="EMBL/GenBank/DDBJ databases">
        <title>Black Yeasts Isolated from many extreme environments.</title>
        <authorList>
            <person name="Coleine C."/>
            <person name="Stajich J.E."/>
            <person name="Selbmann L."/>
        </authorList>
    </citation>
    <scope>NUCLEOTIDE SEQUENCE [LARGE SCALE GENOMIC DNA]</scope>
    <source>
        <strain evidence="4 5">CCFEE 5792</strain>
    </source>
</reference>
<sequence length="346" mass="37736">MPTTLVTGGNGFVGATVVSTLLSSKFNHRVILAVRSVASAEALIAIHPEWPADNVVIASVPDFTVPGAFDEIFKSHSEIDYVIHVAAPLLDDPRNNEFVEHFEKPNVLGNIGILTSAKQFGKNVKAISVTGSVNAITLGDQDDVKKRVFGNKEWLVQGREDAIKAQHNYISYCVGKKVAEQALWKFVEEEKPSFTVTNFMPPLIFGPMEQKVASAAKINFSNSQIQAILNSAKAEGGKVPSTIFPGYIDVRDLAELQILALTTPGAANKRFVVGFPMMFNRFAEALRNVPEYSSRIGENNDDDEKLTSARFGTDEAEAVFQFKFRSLEETAKDVAASIVKVEAQAA</sequence>
<comment type="caution">
    <text evidence="4">The sequence shown here is derived from an EMBL/GenBank/DDBJ whole genome shotgun (WGS) entry which is preliminary data.</text>
</comment>
<evidence type="ECO:0000313" key="5">
    <source>
        <dbReference type="Proteomes" id="UP001358417"/>
    </source>
</evidence>
<evidence type="ECO:0000256" key="2">
    <source>
        <dbReference type="ARBA" id="ARBA00023445"/>
    </source>
</evidence>
<dbReference type="PANTHER" id="PTHR10366:SF564">
    <property type="entry name" value="STEROL-4-ALPHA-CARBOXYLATE 3-DEHYDROGENASE, DECARBOXYLATING"/>
    <property type="match status" value="1"/>
</dbReference>
<dbReference type="InterPro" id="IPR001509">
    <property type="entry name" value="Epimerase_deHydtase"/>
</dbReference>
<dbReference type="Proteomes" id="UP001358417">
    <property type="component" value="Unassembled WGS sequence"/>
</dbReference>
<dbReference type="RefSeq" id="XP_064700255.1">
    <property type="nucleotide sequence ID" value="XM_064854148.1"/>
</dbReference>
<protein>
    <recommendedName>
        <fullName evidence="3">NAD-dependent epimerase/dehydratase domain-containing protein</fullName>
    </recommendedName>
</protein>
<dbReference type="Gene3D" id="3.40.50.720">
    <property type="entry name" value="NAD(P)-binding Rossmann-like Domain"/>
    <property type="match status" value="1"/>
</dbReference>
<evidence type="ECO:0000313" key="4">
    <source>
        <dbReference type="EMBL" id="KAK5044599.1"/>
    </source>
</evidence>